<dbReference type="RefSeq" id="XP_028882629.1">
    <property type="nucleotide sequence ID" value="XM_029026073.1"/>
</dbReference>
<feature type="binding site" evidence="1">
    <location>
        <position position="158"/>
    </location>
    <ligand>
        <name>ATP</name>
        <dbReference type="ChEBI" id="CHEBI:30616"/>
    </ligand>
</feature>
<comment type="caution">
    <text evidence="3">The sequence shown here is derived from an EMBL/GenBank/DDBJ whole genome shotgun (WGS) entry which is preliminary data.</text>
</comment>
<keyword evidence="1" id="KW-0547">Nucleotide-binding</keyword>
<evidence type="ECO:0000259" key="2">
    <source>
        <dbReference type="PROSITE" id="PS50011"/>
    </source>
</evidence>
<dbReference type="Proteomes" id="UP000192257">
    <property type="component" value="Unassembled WGS sequence"/>
</dbReference>
<dbReference type="InterPro" id="IPR000719">
    <property type="entry name" value="Prot_kinase_dom"/>
</dbReference>
<organism evidence="3 4">
    <name type="scientific">Trypanosoma theileri</name>
    <dbReference type="NCBI Taxonomy" id="67003"/>
    <lineage>
        <taxon>Eukaryota</taxon>
        <taxon>Discoba</taxon>
        <taxon>Euglenozoa</taxon>
        <taxon>Kinetoplastea</taxon>
        <taxon>Metakinetoplastina</taxon>
        <taxon>Trypanosomatida</taxon>
        <taxon>Trypanosomatidae</taxon>
        <taxon>Trypanosoma</taxon>
    </lineage>
</organism>
<dbReference type="VEuPathDB" id="TriTrypDB:TM35_000162010"/>
<dbReference type="PANTHER" id="PTHR24348">
    <property type="entry name" value="SERINE/THREONINE-PROTEIN KINASE UNC-51-RELATED"/>
    <property type="match status" value="1"/>
</dbReference>
<dbReference type="GO" id="GO:0004674">
    <property type="term" value="F:protein serine/threonine kinase activity"/>
    <property type="evidence" value="ECO:0007669"/>
    <property type="project" value="InterPro"/>
</dbReference>
<dbReference type="InterPro" id="IPR017441">
    <property type="entry name" value="Protein_kinase_ATP_BS"/>
</dbReference>
<keyword evidence="3" id="KW-0808">Transferase</keyword>
<name>A0A1X0NVR3_9TRYP</name>
<dbReference type="STRING" id="67003.A0A1X0NVR3"/>
<dbReference type="AlphaFoldDB" id="A0A1X0NVR3"/>
<dbReference type="InterPro" id="IPR011009">
    <property type="entry name" value="Kinase-like_dom_sf"/>
</dbReference>
<dbReference type="GO" id="GO:0005737">
    <property type="term" value="C:cytoplasm"/>
    <property type="evidence" value="ECO:0007669"/>
    <property type="project" value="TreeGrafter"/>
</dbReference>
<reference evidence="3 4" key="1">
    <citation type="submission" date="2017-03" db="EMBL/GenBank/DDBJ databases">
        <title>An alternative strategy for trypanosome survival in the mammalian bloodstream revealed through genome and transcriptome analysis of the ubiquitous bovine parasite Trypanosoma (Megatrypanum) theileri.</title>
        <authorList>
            <person name="Kelly S."/>
            <person name="Ivens A."/>
            <person name="Mott A."/>
            <person name="O'Neill E."/>
            <person name="Emms D."/>
            <person name="Macleod O."/>
            <person name="Voorheis P."/>
            <person name="Matthews J."/>
            <person name="Matthews K."/>
            <person name="Carrington M."/>
        </authorList>
    </citation>
    <scope>NUCLEOTIDE SEQUENCE [LARGE SCALE GENOMIC DNA]</scope>
    <source>
        <strain evidence="3">Edinburgh</strain>
    </source>
</reference>
<sequence length="426" mass="48209">MDTDRRKLAFEEVITRLRLLRSQLLEKKDSNIKHHEESCDFSKKQEDRKNELQMVSEGFPIPSTAALADENTSCNDDDVNGSFFSLLKVGSSSGSELEVNEMCQSSFELVCQNGSVIISHTDELLGIGAYSKVYHGSICFVTQSEEKRDVAVKVIPLKLYHLNEIDRWIRVLSFQESIVHPSFISSYYAGMPELENEEKYVKIYIALEKATGGTLDGFLKKNEKLSEDIIRNILSDVLCGLCYLHNTIVAVHNDVKPQNILLVMDKESNRVHYKLADFDAVFPALSNQTLTDPEASLSYKENKTMSDGNFCGTAIYMSPESCKGIPYLPSNDVWSIGIMTYQLSTGRLPWRQLELQVPSMILHGYREDTSNAFGPTLDEFEGETAHFYSDELKDMVKACLAKNVNERPTVEALLQYPFFSYQQDNS</sequence>
<evidence type="ECO:0000256" key="1">
    <source>
        <dbReference type="PROSITE-ProRule" id="PRU10141"/>
    </source>
</evidence>
<dbReference type="InterPro" id="IPR045269">
    <property type="entry name" value="Atg1-like"/>
</dbReference>
<evidence type="ECO:0000313" key="4">
    <source>
        <dbReference type="Proteomes" id="UP000192257"/>
    </source>
</evidence>
<dbReference type="PROSITE" id="PS00107">
    <property type="entry name" value="PROTEIN_KINASE_ATP"/>
    <property type="match status" value="1"/>
</dbReference>
<dbReference type="Pfam" id="PF00069">
    <property type="entry name" value="Pkinase"/>
    <property type="match status" value="1"/>
</dbReference>
<gene>
    <name evidence="3" type="ORF">TM35_000162010</name>
</gene>
<dbReference type="SMART" id="SM00220">
    <property type="entry name" value="S_TKc"/>
    <property type="match status" value="1"/>
</dbReference>
<protein>
    <submittedName>
        <fullName evidence="3">Protein kinase</fullName>
    </submittedName>
</protein>
<dbReference type="GO" id="GO:0010506">
    <property type="term" value="P:regulation of autophagy"/>
    <property type="evidence" value="ECO:0007669"/>
    <property type="project" value="InterPro"/>
</dbReference>
<keyword evidence="4" id="KW-1185">Reference proteome</keyword>
<keyword evidence="1" id="KW-0067">ATP-binding</keyword>
<feature type="domain" description="Protein kinase" evidence="2">
    <location>
        <begin position="119"/>
        <end position="419"/>
    </location>
</feature>
<dbReference type="Gene3D" id="1.10.510.10">
    <property type="entry name" value="Transferase(Phosphotransferase) domain 1"/>
    <property type="match status" value="1"/>
</dbReference>
<dbReference type="OrthoDB" id="10252354at2759"/>
<dbReference type="PANTHER" id="PTHR24348:SF68">
    <property type="entry name" value="SERINE_THREONINE-PROTEIN KINASE ATG1C"/>
    <property type="match status" value="1"/>
</dbReference>
<dbReference type="EMBL" id="NBCO01000016">
    <property type="protein sequence ID" value="ORC88563.1"/>
    <property type="molecule type" value="Genomic_DNA"/>
</dbReference>
<proteinExistence type="predicted"/>
<dbReference type="GeneID" id="39985853"/>
<dbReference type="SUPFAM" id="SSF56112">
    <property type="entry name" value="Protein kinase-like (PK-like)"/>
    <property type="match status" value="1"/>
</dbReference>
<dbReference type="GO" id="GO:0005524">
    <property type="term" value="F:ATP binding"/>
    <property type="evidence" value="ECO:0007669"/>
    <property type="project" value="UniProtKB-UniRule"/>
</dbReference>
<evidence type="ECO:0000313" key="3">
    <source>
        <dbReference type="EMBL" id="ORC88563.1"/>
    </source>
</evidence>
<dbReference type="PROSITE" id="PS50011">
    <property type="entry name" value="PROTEIN_KINASE_DOM"/>
    <property type="match status" value="1"/>
</dbReference>
<accession>A0A1X0NVR3</accession>
<keyword evidence="3" id="KW-0418">Kinase</keyword>